<keyword evidence="3" id="KW-0805">Transcription regulation</keyword>
<dbReference type="GO" id="GO:0003677">
    <property type="term" value="F:DNA binding"/>
    <property type="evidence" value="ECO:0007669"/>
    <property type="project" value="UniProtKB-UniRule"/>
</dbReference>
<dbReference type="InterPro" id="IPR051677">
    <property type="entry name" value="AfsR-DnrI-RedD_regulator"/>
</dbReference>
<dbReference type="Pfam" id="PF00486">
    <property type="entry name" value="Trans_reg_C"/>
    <property type="match status" value="1"/>
</dbReference>
<keyword evidence="5" id="KW-0804">Transcription</keyword>
<dbReference type="SUPFAM" id="SSF48452">
    <property type="entry name" value="TPR-like"/>
    <property type="match status" value="3"/>
</dbReference>
<evidence type="ECO:0000256" key="2">
    <source>
        <dbReference type="ARBA" id="ARBA00022737"/>
    </source>
</evidence>
<dbReference type="SUPFAM" id="SSF46894">
    <property type="entry name" value="C-terminal effector domain of the bipartite response regulators"/>
    <property type="match status" value="1"/>
</dbReference>
<evidence type="ECO:0000256" key="5">
    <source>
        <dbReference type="ARBA" id="ARBA00023163"/>
    </source>
</evidence>
<dbReference type="InterPro" id="IPR042197">
    <property type="entry name" value="Apaf_helical"/>
</dbReference>
<dbReference type="AlphaFoldDB" id="A0A7W9J837"/>
<dbReference type="CDD" id="cd15831">
    <property type="entry name" value="BTAD"/>
    <property type="match status" value="1"/>
</dbReference>
<dbReference type="Gene3D" id="1.10.8.430">
    <property type="entry name" value="Helical domain of apoptotic protease-activating factors"/>
    <property type="match status" value="1"/>
</dbReference>
<gene>
    <name evidence="8" type="ORF">HDA39_003566</name>
</gene>
<dbReference type="Gene3D" id="1.10.10.10">
    <property type="entry name" value="Winged helix-like DNA-binding domain superfamily/Winged helix DNA-binding domain"/>
    <property type="match status" value="1"/>
</dbReference>
<evidence type="ECO:0000256" key="6">
    <source>
        <dbReference type="PROSITE-ProRule" id="PRU01091"/>
    </source>
</evidence>
<dbReference type="InterPro" id="IPR027417">
    <property type="entry name" value="P-loop_NTPase"/>
</dbReference>
<sequence length="958" mass="103767">MTESLRLDLLGPLRAWSGPEALELGPIRQQSLLAVLALRANQVISPDDLVELVWSEAPPATGAKIVPPYVYRLRKLLPEGVVVHSRDGYRLQLAPDALDLDRFESLVSAGRTARAEGDLDAAAAELSAALALFHGEPLKGLAGHYLAVQRHRLTERRLKVLSERIDLDLERGRYGDLVPELVALVEEDRLREQFAGQLMLAYWRSGRVSEALDTYGRARAELVEQLGVEPGPGLRAIHQKILRNEGSGVPGPVVRDELPYDGANFVGRDRELTEVVAALTSDAHAERMPVVAIDGMAGVGKTALAIRAARRVAEAYPEGRLFIDLHGYTPDRSPMSSAQVLDRLLRTLAVAADRIPAELEERAALWRSELAGHRVLVVLDNAPDSAVVKPLLVGSPTCAVLVTSRRQLTDLEATTRLALDVLTPDDATALLTEMVGSTRADDEAAAAAVVEYCGYLPLAIRVAGSRLRHRPSWTVEHLGRRLGAQDRRLAELSTDGGGVSPAFALSYGQLPADQQRLFRLLGLMTGHDIDVYAAAAVAGAEPDGTEVLLESLVDANLLLEPSPGRYQFHDLLQYYARSLGETEVDVARRLATYYLYAAADASEAIFSSRLNPLPPPPPIKLPPFDGPADGLAWGDAEGGNVLATLHKTEALGLDELTWRLSLTISPYYYQRSRLDEMDEALELGLVAARRDATDSEAESRILLSIGNLGRYRQGAKQSLQTLQESRRLLPEAADPVLRGRLLASIGYSMVKLDPTDEALAVLAEALEVSRRAGDASLSSRVLAYIGVACGDRLEWEESLQAYEDGLRFARKVNDVAIQIDLLNGIGECLLELGRVDEALEPLETAHALGVERGADYSLIYSLAFLSTAYSRQGDWDEALSVARESVRLAMASGSALSELNARLRLARTLLGVGDAGHARPHFARTLELATEECQEVAISAAAAGLADCDAAEATAREM</sequence>
<evidence type="ECO:0000256" key="1">
    <source>
        <dbReference type="ARBA" id="ARBA00005820"/>
    </source>
</evidence>
<keyword evidence="9" id="KW-1185">Reference proteome</keyword>
<dbReference type="PANTHER" id="PTHR35807:SF1">
    <property type="entry name" value="TRANSCRIPTIONAL REGULATOR REDD"/>
    <property type="match status" value="1"/>
</dbReference>
<evidence type="ECO:0000256" key="4">
    <source>
        <dbReference type="ARBA" id="ARBA00023125"/>
    </source>
</evidence>
<dbReference type="RefSeq" id="WP_184796351.1">
    <property type="nucleotide sequence ID" value="NZ_JACHMY010000001.1"/>
</dbReference>
<dbReference type="Gene3D" id="3.40.50.300">
    <property type="entry name" value="P-loop containing nucleotide triphosphate hydrolases"/>
    <property type="match status" value="1"/>
</dbReference>
<dbReference type="Pfam" id="PF13424">
    <property type="entry name" value="TPR_12"/>
    <property type="match status" value="1"/>
</dbReference>
<dbReference type="InterPro" id="IPR002182">
    <property type="entry name" value="NB-ARC"/>
</dbReference>
<evidence type="ECO:0000259" key="7">
    <source>
        <dbReference type="PROSITE" id="PS51755"/>
    </source>
</evidence>
<proteinExistence type="inferred from homology"/>
<dbReference type="PROSITE" id="PS51755">
    <property type="entry name" value="OMPR_PHOB"/>
    <property type="match status" value="1"/>
</dbReference>
<dbReference type="InterPro" id="IPR001867">
    <property type="entry name" value="OmpR/PhoB-type_DNA-bd"/>
</dbReference>
<name>A0A7W9J837_9ACTN</name>
<comment type="similarity">
    <text evidence="1">Belongs to the AfsR/DnrI/RedD regulatory family.</text>
</comment>
<dbReference type="Pfam" id="PF03704">
    <property type="entry name" value="BTAD"/>
    <property type="match status" value="1"/>
</dbReference>
<dbReference type="SMART" id="SM01043">
    <property type="entry name" value="BTAD"/>
    <property type="match status" value="1"/>
</dbReference>
<dbReference type="GO" id="GO:0000160">
    <property type="term" value="P:phosphorelay signal transduction system"/>
    <property type="evidence" value="ECO:0007669"/>
    <property type="project" value="InterPro"/>
</dbReference>
<feature type="DNA-binding region" description="OmpR/PhoB-type" evidence="6">
    <location>
        <begin position="1"/>
        <end position="93"/>
    </location>
</feature>
<evidence type="ECO:0000313" key="8">
    <source>
        <dbReference type="EMBL" id="MBB5836832.1"/>
    </source>
</evidence>
<dbReference type="GO" id="GO:0043531">
    <property type="term" value="F:ADP binding"/>
    <property type="evidence" value="ECO:0007669"/>
    <property type="project" value="InterPro"/>
</dbReference>
<accession>A0A7W9J837</accession>
<dbReference type="Pfam" id="PF00931">
    <property type="entry name" value="NB-ARC"/>
    <property type="match status" value="1"/>
</dbReference>
<dbReference type="EMBL" id="JACHMY010000001">
    <property type="protein sequence ID" value="MBB5836832.1"/>
    <property type="molecule type" value="Genomic_DNA"/>
</dbReference>
<dbReference type="InterPro" id="IPR016032">
    <property type="entry name" value="Sig_transdc_resp-reg_C-effctor"/>
</dbReference>
<keyword evidence="4 6" id="KW-0238">DNA-binding</keyword>
<evidence type="ECO:0000313" key="9">
    <source>
        <dbReference type="Proteomes" id="UP000549971"/>
    </source>
</evidence>
<protein>
    <submittedName>
        <fullName evidence="8">DNA-binding SARP family transcriptional activator</fullName>
    </submittedName>
</protein>
<dbReference type="PRINTS" id="PR00364">
    <property type="entry name" value="DISEASERSIST"/>
</dbReference>
<dbReference type="Gene3D" id="1.25.40.10">
    <property type="entry name" value="Tetratricopeptide repeat domain"/>
    <property type="match status" value="2"/>
</dbReference>
<dbReference type="InterPro" id="IPR019734">
    <property type="entry name" value="TPR_rpt"/>
</dbReference>
<dbReference type="PANTHER" id="PTHR35807">
    <property type="entry name" value="TRANSCRIPTIONAL REGULATOR REDD-RELATED"/>
    <property type="match status" value="1"/>
</dbReference>
<comment type="caution">
    <text evidence="8">The sequence shown here is derived from an EMBL/GenBank/DDBJ whole genome shotgun (WGS) entry which is preliminary data.</text>
</comment>
<feature type="domain" description="OmpR/PhoB-type" evidence="7">
    <location>
        <begin position="1"/>
        <end position="93"/>
    </location>
</feature>
<keyword evidence="2" id="KW-0677">Repeat</keyword>
<evidence type="ECO:0000256" key="3">
    <source>
        <dbReference type="ARBA" id="ARBA00023015"/>
    </source>
</evidence>
<dbReference type="InterPro" id="IPR005158">
    <property type="entry name" value="BTAD"/>
</dbReference>
<dbReference type="Proteomes" id="UP000549971">
    <property type="component" value="Unassembled WGS sequence"/>
</dbReference>
<dbReference type="InterPro" id="IPR011990">
    <property type="entry name" value="TPR-like_helical_dom_sf"/>
</dbReference>
<dbReference type="SUPFAM" id="SSF52540">
    <property type="entry name" value="P-loop containing nucleoside triphosphate hydrolases"/>
    <property type="match status" value="1"/>
</dbReference>
<dbReference type="GO" id="GO:0006355">
    <property type="term" value="P:regulation of DNA-templated transcription"/>
    <property type="evidence" value="ECO:0007669"/>
    <property type="project" value="InterPro"/>
</dbReference>
<reference evidence="8 9" key="1">
    <citation type="submission" date="2020-08" db="EMBL/GenBank/DDBJ databases">
        <title>Sequencing the genomes of 1000 actinobacteria strains.</title>
        <authorList>
            <person name="Klenk H.-P."/>
        </authorList>
    </citation>
    <scope>NUCLEOTIDE SEQUENCE [LARGE SCALE GENOMIC DNA]</scope>
    <source>
        <strain evidence="8 9">DSM 28967</strain>
    </source>
</reference>
<dbReference type="InterPro" id="IPR036388">
    <property type="entry name" value="WH-like_DNA-bd_sf"/>
</dbReference>
<dbReference type="SMART" id="SM00862">
    <property type="entry name" value="Trans_reg_C"/>
    <property type="match status" value="1"/>
</dbReference>
<organism evidence="8 9">
    <name type="scientific">Kribbella italica</name>
    <dbReference type="NCBI Taxonomy" id="1540520"/>
    <lineage>
        <taxon>Bacteria</taxon>
        <taxon>Bacillati</taxon>
        <taxon>Actinomycetota</taxon>
        <taxon>Actinomycetes</taxon>
        <taxon>Propionibacteriales</taxon>
        <taxon>Kribbellaceae</taxon>
        <taxon>Kribbella</taxon>
    </lineage>
</organism>
<dbReference type="SMART" id="SM00028">
    <property type="entry name" value="TPR"/>
    <property type="match status" value="5"/>
</dbReference>